<dbReference type="GO" id="GO:0003723">
    <property type="term" value="F:RNA binding"/>
    <property type="evidence" value="ECO:0007669"/>
    <property type="project" value="UniProtKB-KW"/>
</dbReference>
<dbReference type="SUPFAM" id="SSF53098">
    <property type="entry name" value="Ribonuclease H-like"/>
    <property type="match status" value="1"/>
</dbReference>
<dbReference type="PROSITE" id="PS50994">
    <property type="entry name" value="INTEGRASE"/>
    <property type="match status" value="1"/>
</dbReference>
<evidence type="ECO:0000256" key="5">
    <source>
        <dbReference type="ARBA" id="ARBA00022759"/>
    </source>
</evidence>
<dbReference type="GO" id="GO:0003964">
    <property type="term" value="F:RNA-directed DNA polymerase activity"/>
    <property type="evidence" value="ECO:0007669"/>
    <property type="project" value="UniProtKB-KW"/>
</dbReference>
<evidence type="ECO:0000256" key="6">
    <source>
        <dbReference type="ARBA" id="ARBA00022801"/>
    </source>
</evidence>
<dbReference type="InterPro" id="IPR036397">
    <property type="entry name" value="RNaseH_sf"/>
</dbReference>
<dbReference type="GO" id="GO:0003887">
    <property type="term" value="F:DNA-directed DNA polymerase activity"/>
    <property type="evidence" value="ECO:0007669"/>
    <property type="project" value="UniProtKB-KW"/>
</dbReference>
<evidence type="ECO:0000256" key="11">
    <source>
        <dbReference type="ARBA" id="ARBA00022932"/>
    </source>
</evidence>
<dbReference type="GO" id="GO:0032196">
    <property type="term" value="P:transposition"/>
    <property type="evidence" value="ECO:0007669"/>
    <property type="project" value="UniProtKB-KW"/>
</dbReference>
<keyword evidence="11" id="KW-0239">DNA-directed DNA polymerase</keyword>
<dbReference type="GO" id="GO:0046872">
    <property type="term" value="F:metal ion binding"/>
    <property type="evidence" value="ECO:0007669"/>
    <property type="project" value="UniProtKB-KW"/>
</dbReference>
<keyword evidence="3" id="KW-0540">Nuclease</keyword>
<name>A0A9Q3IE06_9BASI</name>
<dbReference type="Pfam" id="PF00665">
    <property type="entry name" value="rve"/>
    <property type="match status" value="1"/>
</dbReference>
<keyword evidence="6" id="KW-0378">Hydrolase</keyword>
<keyword evidence="9" id="KW-0229">DNA integration</keyword>
<evidence type="ECO:0000256" key="7">
    <source>
        <dbReference type="ARBA" id="ARBA00022842"/>
    </source>
</evidence>
<sequence>MVQNPGDVIVADLIGPLPLSLDHKKYVLTIQDCFSRLTVAIPLMDKAEAKGKLQNWMIQFENFSGYTIKVIQTDNGSEFKNSIFEEFLRKNGIIHEYSVPYEHHQNGKIEWTNRTLSEIARTILVAANLPVNL</sequence>
<keyword evidence="10" id="KW-0695">RNA-directed DNA polymerase</keyword>
<accession>A0A9Q3IE06</accession>
<evidence type="ECO:0000256" key="14">
    <source>
        <dbReference type="ARBA" id="ARBA00049244"/>
    </source>
</evidence>
<organism evidence="16 17">
    <name type="scientific">Austropuccinia psidii MF-1</name>
    <dbReference type="NCBI Taxonomy" id="1389203"/>
    <lineage>
        <taxon>Eukaryota</taxon>
        <taxon>Fungi</taxon>
        <taxon>Dikarya</taxon>
        <taxon>Basidiomycota</taxon>
        <taxon>Pucciniomycotina</taxon>
        <taxon>Pucciniomycetes</taxon>
        <taxon>Pucciniales</taxon>
        <taxon>Sphaerophragmiaceae</taxon>
        <taxon>Austropuccinia</taxon>
    </lineage>
</organism>
<keyword evidence="5" id="KW-0255">Endonuclease</keyword>
<evidence type="ECO:0000259" key="15">
    <source>
        <dbReference type="PROSITE" id="PS50994"/>
    </source>
</evidence>
<dbReference type="GO" id="GO:0006310">
    <property type="term" value="P:DNA recombination"/>
    <property type="evidence" value="ECO:0007669"/>
    <property type="project" value="UniProtKB-KW"/>
</dbReference>
<dbReference type="InterPro" id="IPR001584">
    <property type="entry name" value="Integrase_cat-core"/>
</dbReference>
<dbReference type="InterPro" id="IPR012337">
    <property type="entry name" value="RNaseH-like_sf"/>
</dbReference>
<comment type="catalytic activity">
    <reaction evidence="14">
        <text>DNA(n) + a 2'-deoxyribonucleoside 5'-triphosphate = DNA(n+1) + diphosphate</text>
        <dbReference type="Rhea" id="RHEA:22508"/>
        <dbReference type="Rhea" id="RHEA-COMP:17339"/>
        <dbReference type="Rhea" id="RHEA-COMP:17340"/>
        <dbReference type="ChEBI" id="CHEBI:33019"/>
        <dbReference type="ChEBI" id="CHEBI:61560"/>
        <dbReference type="ChEBI" id="CHEBI:173112"/>
        <dbReference type="EC" id="2.7.7.7"/>
    </reaction>
</comment>
<comment type="catalytic activity">
    <reaction evidence="13">
        <text>DNA(n) + a 2'-deoxyribonucleoside 5'-triphosphate = DNA(n+1) + diphosphate</text>
        <dbReference type="Rhea" id="RHEA:22508"/>
        <dbReference type="Rhea" id="RHEA-COMP:17339"/>
        <dbReference type="Rhea" id="RHEA-COMP:17340"/>
        <dbReference type="ChEBI" id="CHEBI:33019"/>
        <dbReference type="ChEBI" id="CHEBI:61560"/>
        <dbReference type="ChEBI" id="CHEBI:173112"/>
        <dbReference type="EC" id="2.7.7.49"/>
    </reaction>
</comment>
<evidence type="ECO:0000313" key="16">
    <source>
        <dbReference type="EMBL" id="MBW0539771.1"/>
    </source>
</evidence>
<evidence type="ECO:0000256" key="8">
    <source>
        <dbReference type="ARBA" id="ARBA00022884"/>
    </source>
</evidence>
<dbReference type="PANTHER" id="PTHR42648">
    <property type="entry name" value="TRANSPOSASE, PUTATIVE-RELATED"/>
    <property type="match status" value="1"/>
</dbReference>
<dbReference type="GO" id="GO:0005634">
    <property type="term" value="C:nucleus"/>
    <property type="evidence" value="ECO:0007669"/>
    <property type="project" value="UniProtKB-ARBA"/>
</dbReference>
<keyword evidence="11" id="KW-0808">Transferase</keyword>
<proteinExistence type="predicted"/>
<reference evidence="16" key="1">
    <citation type="submission" date="2021-03" db="EMBL/GenBank/DDBJ databases">
        <title>Draft genome sequence of rust myrtle Austropuccinia psidii MF-1, a brazilian biotype.</title>
        <authorList>
            <person name="Quecine M.C."/>
            <person name="Pachon D.M.R."/>
            <person name="Bonatelli M.L."/>
            <person name="Correr F.H."/>
            <person name="Franceschini L.M."/>
            <person name="Leite T.F."/>
            <person name="Margarido G.R.A."/>
            <person name="Almeida C.A."/>
            <person name="Ferrarezi J.A."/>
            <person name="Labate C.A."/>
        </authorList>
    </citation>
    <scope>NUCLEOTIDE SEQUENCE</scope>
    <source>
        <strain evidence="16">MF-1</strain>
    </source>
</reference>
<dbReference type="Gene3D" id="3.30.420.10">
    <property type="entry name" value="Ribonuclease H-like superfamily/Ribonuclease H"/>
    <property type="match status" value="1"/>
</dbReference>
<keyword evidence="7" id="KW-0460">Magnesium</keyword>
<keyword evidence="8" id="KW-0694">RNA-binding</keyword>
<dbReference type="OrthoDB" id="2193507at2759"/>
<dbReference type="EMBL" id="AVOT02044415">
    <property type="protein sequence ID" value="MBW0539771.1"/>
    <property type="molecule type" value="Genomic_DNA"/>
</dbReference>
<dbReference type="GO" id="GO:0015074">
    <property type="term" value="P:DNA integration"/>
    <property type="evidence" value="ECO:0007669"/>
    <property type="project" value="UniProtKB-KW"/>
</dbReference>
<evidence type="ECO:0000256" key="12">
    <source>
        <dbReference type="ARBA" id="ARBA00023172"/>
    </source>
</evidence>
<keyword evidence="2" id="KW-0548">Nucleotidyltransferase</keyword>
<evidence type="ECO:0000256" key="1">
    <source>
        <dbReference type="ARBA" id="ARBA00022578"/>
    </source>
</evidence>
<feature type="domain" description="Integrase catalytic" evidence="15">
    <location>
        <begin position="1"/>
        <end position="133"/>
    </location>
</feature>
<keyword evidence="1" id="KW-0815">Transposition</keyword>
<evidence type="ECO:0000256" key="2">
    <source>
        <dbReference type="ARBA" id="ARBA00022695"/>
    </source>
</evidence>
<dbReference type="AlphaFoldDB" id="A0A9Q3IE06"/>
<evidence type="ECO:0000256" key="10">
    <source>
        <dbReference type="ARBA" id="ARBA00022918"/>
    </source>
</evidence>
<dbReference type="Proteomes" id="UP000765509">
    <property type="component" value="Unassembled WGS sequence"/>
</dbReference>
<evidence type="ECO:0000313" key="17">
    <source>
        <dbReference type="Proteomes" id="UP000765509"/>
    </source>
</evidence>
<keyword evidence="12" id="KW-0233">DNA recombination</keyword>
<keyword evidence="17" id="KW-1185">Reference proteome</keyword>
<evidence type="ECO:0000256" key="3">
    <source>
        <dbReference type="ARBA" id="ARBA00022722"/>
    </source>
</evidence>
<comment type="caution">
    <text evidence="16">The sequence shown here is derived from an EMBL/GenBank/DDBJ whole genome shotgun (WGS) entry which is preliminary data.</text>
</comment>
<dbReference type="InterPro" id="IPR039537">
    <property type="entry name" value="Retrotran_Ty1/copia-like"/>
</dbReference>
<keyword evidence="4" id="KW-0479">Metal-binding</keyword>
<evidence type="ECO:0000256" key="9">
    <source>
        <dbReference type="ARBA" id="ARBA00022908"/>
    </source>
</evidence>
<dbReference type="GO" id="GO:0016787">
    <property type="term" value="F:hydrolase activity"/>
    <property type="evidence" value="ECO:0007669"/>
    <property type="project" value="UniProtKB-KW"/>
</dbReference>
<protein>
    <recommendedName>
        <fullName evidence="15">Integrase catalytic domain-containing protein</fullName>
    </recommendedName>
</protein>
<evidence type="ECO:0000256" key="13">
    <source>
        <dbReference type="ARBA" id="ARBA00048173"/>
    </source>
</evidence>
<dbReference type="PANTHER" id="PTHR42648:SF11">
    <property type="entry name" value="TRANSPOSON TY4-P GAG-POL POLYPROTEIN"/>
    <property type="match status" value="1"/>
</dbReference>
<evidence type="ECO:0000256" key="4">
    <source>
        <dbReference type="ARBA" id="ARBA00022723"/>
    </source>
</evidence>
<dbReference type="GO" id="GO:0004519">
    <property type="term" value="F:endonuclease activity"/>
    <property type="evidence" value="ECO:0007669"/>
    <property type="project" value="UniProtKB-KW"/>
</dbReference>
<gene>
    <name evidence="16" type="ORF">O181_079486</name>
</gene>